<evidence type="ECO:0000259" key="4">
    <source>
        <dbReference type="Pfam" id="PF07833"/>
    </source>
</evidence>
<protein>
    <recommendedName>
        <fullName evidence="7">Peptidase M23 domain-containing protein</fullName>
    </recommendedName>
</protein>
<evidence type="ECO:0000313" key="6">
    <source>
        <dbReference type="Proteomes" id="UP000637720"/>
    </source>
</evidence>
<feature type="compositionally biased region" description="Basic and acidic residues" evidence="1">
    <location>
        <begin position="46"/>
        <end position="60"/>
    </location>
</feature>
<proteinExistence type="predicted"/>
<name>A0A8J3BBC0_9BACI</name>
<keyword evidence="2" id="KW-0732">Signal</keyword>
<dbReference type="GO" id="GO:0004222">
    <property type="term" value="F:metalloendopeptidase activity"/>
    <property type="evidence" value="ECO:0007669"/>
    <property type="project" value="TreeGrafter"/>
</dbReference>
<dbReference type="SUPFAM" id="SSF51261">
    <property type="entry name" value="Duplicated hybrid motif"/>
    <property type="match status" value="1"/>
</dbReference>
<dbReference type="InterPro" id="IPR036582">
    <property type="entry name" value="Mao_N_sf"/>
</dbReference>
<evidence type="ECO:0000313" key="5">
    <source>
        <dbReference type="EMBL" id="GGJ98644.1"/>
    </source>
</evidence>
<gene>
    <name evidence="5" type="ORF">GCM10007043_10800</name>
</gene>
<feature type="chain" id="PRO_5035170931" description="Peptidase M23 domain-containing protein" evidence="2">
    <location>
        <begin position="26"/>
        <end position="385"/>
    </location>
</feature>
<dbReference type="PANTHER" id="PTHR21666:SF270">
    <property type="entry name" value="MUREIN HYDROLASE ACTIVATOR ENVC"/>
    <property type="match status" value="1"/>
</dbReference>
<dbReference type="Pfam" id="PF07833">
    <property type="entry name" value="Cu_amine_oxidN1"/>
    <property type="match status" value="1"/>
</dbReference>
<reference evidence="5" key="1">
    <citation type="journal article" date="2014" name="Int. J. Syst. Evol. Microbiol.">
        <title>Complete genome sequence of Corynebacterium casei LMG S-19264T (=DSM 44701T), isolated from a smear-ripened cheese.</title>
        <authorList>
            <consortium name="US DOE Joint Genome Institute (JGI-PGF)"/>
            <person name="Walter F."/>
            <person name="Albersmeier A."/>
            <person name="Kalinowski J."/>
            <person name="Ruckert C."/>
        </authorList>
    </citation>
    <scope>NUCLEOTIDE SEQUENCE</scope>
    <source>
        <strain evidence="5">JCM 14719</strain>
    </source>
</reference>
<evidence type="ECO:0008006" key="7">
    <source>
        <dbReference type="Google" id="ProtNLM"/>
    </source>
</evidence>
<evidence type="ECO:0000256" key="1">
    <source>
        <dbReference type="SAM" id="MobiDB-lite"/>
    </source>
</evidence>
<organism evidence="5 6">
    <name type="scientific">Calditerricola satsumensis</name>
    <dbReference type="NCBI Taxonomy" id="373054"/>
    <lineage>
        <taxon>Bacteria</taxon>
        <taxon>Bacillati</taxon>
        <taxon>Bacillota</taxon>
        <taxon>Bacilli</taxon>
        <taxon>Bacillales</taxon>
        <taxon>Bacillaceae</taxon>
        <taxon>Calditerricola</taxon>
    </lineage>
</organism>
<accession>A0A8J3BBC0</accession>
<dbReference type="AlphaFoldDB" id="A0A8J3BBC0"/>
<dbReference type="InterPro" id="IPR012854">
    <property type="entry name" value="Cu_amine_oxidase-like_N"/>
</dbReference>
<dbReference type="CDD" id="cd12797">
    <property type="entry name" value="M23_peptidase"/>
    <property type="match status" value="1"/>
</dbReference>
<feature type="signal peptide" evidence="2">
    <location>
        <begin position="1"/>
        <end position="25"/>
    </location>
</feature>
<sequence length="385" mass="41333">MYAIGMRVALVGALCAALVSGCAQETTEMPLDPATNPGMSGGESAVKQRAERPIEPRPEVPSRPPAAVDVPAKAVNGTLYVALRPLADQVGGSVAHDPVEGTIEAAIGGHRFSWIVGAPVLSRDGVFLPGDFTPVVEGKEIWVPLAFVRDGLRWPAQTAEGGRIRLAVQNATVEAAKPQPNRPALATLRAADVAAYLQHLSPPIRGARLSSRASHLPGAPRSYREGVHEGIDWYSGYTGVAITRSTPVVAMADGVVVRADRAYREMPKAERDRLLAECRRLGRTPAHILDRLRGRTVWVQHDGGLLTRYAHLSAVADGIDVGARVKRGQVLGYVGNSGTSSGVAGTDEDLHLHLDILVYGEPFWKYLRSDEIRLVLEAVFSPEKR</sequence>
<dbReference type="InterPro" id="IPR016047">
    <property type="entry name" value="M23ase_b-sheet_dom"/>
</dbReference>
<comment type="caution">
    <text evidence="5">The sequence shown here is derived from an EMBL/GenBank/DDBJ whole genome shotgun (WGS) entry which is preliminary data.</text>
</comment>
<dbReference type="Gene3D" id="2.70.70.10">
    <property type="entry name" value="Glucose Permease (Domain IIA)"/>
    <property type="match status" value="1"/>
</dbReference>
<reference evidence="5" key="2">
    <citation type="submission" date="2020-09" db="EMBL/GenBank/DDBJ databases">
        <authorList>
            <person name="Sun Q."/>
            <person name="Ohkuma M."/>
        </authorList>
    </citation>
    <scope>NUCLEOTIDE SEQUENCE</scope>
    <source>
        <strain evidence="5">JCM 14719</strain>
    </source>
</reference>
<dbReference type="PROSITE" id="PS51257">
    <property type="entry name" value="PROKAR_LIPOPROTEIN"/>
    <property type="match status" value="1"/>
</dbReference>
<dbReference type="InterPro" id="IPR050570">
    <property type="entry name" value="Cell_wall_metabolism_enzyme"/>
</dbReference>
<evidence type="ECO:0000259" key="3">
    <source>
        <dbReference type="Pfam" id="PF01551"/>
    </source>
</evidence>
<dbReference type="EMBL" id="BMOF01000016">
    <property type="protein sequence ID" value="GGJ98644.1"/>
    <property type="molecule type" value="Genomic_DNA"/>
</dbReference>
<feature type="domain" description="Copper amine oxidase-like N-terminal" evidence="4">
    <location>
        <begin position="68"/>
        <end position="155"/>
    </location>
</feature>
<evidence type="ECO:0000256" key="2">
    <source>
        <dbReference type="SAM" id="SignalP"/>
    </source>
</evidence>
<dbReference type="Proteomes" id="UP000637720">
    <property type="component" value="Unassembled WGS sequence"/>
</dbReference>
<dbReference type="PANTHER" id="PTHR21666">
    <property type="entry name" value="PEPTIDASE-RELATED"/>
    <property type="match status" value="1"/>
</dbReference>
<dbReference type="SUPFAM" id="SSF55383">
    <property type="entry name" value="Copper amine oxidase, domain N"/>
    <property type="match status" value="1"/>
</dbReference>
<feature type="region of interest" description="Disordered" evidence="1">
    <location>
        <begin position="29"/>
        <end position="67"/>
    </location>
</feature>
<dbReference type="Pfam" id="PF01551">
    <property type="entry name" value="Peptidase_M23"/>
    <property type="match status" value="1"/>
</dbReference>
<feature type="domain" description="M23ase beta-sheet core" evidence="3">
    <location>
        <begin position="292"/>
        <end position="361"/>
    </location>
</feature>
<keyword evidence="6" id="KW-1185">Reference proteome</keyword>
<dbReference type="InterPro" id="IPR011055">
    <property type="entry name" value="Dup_hybrid_motif"/>
</dbReference>